<dbReference type="InterPro" id="IPR045063">
    <property type="entry name" value="Dynamin_N"/>
</dbReference>
<dbReference type="Proteomes" id="UP000460751">
    <property type="component" value="Unassembled WGS sequence"/>
</dbReference>
<keyword evidence="4" id="KW-1185">Reference proteome</keyword>
<protein>
    <submittedName>
        <fullName evidence="3">GTPase</fullName>
    </submittedName>
</protein>
<evidence type="ECO:0000313" key="4">
    <source>
        <dbReference type="Proteomes" id="UP000460751"/>
    </source>
</evidence>
<name>A0A9X4YBX9_9GAMM</name>
<feature type="coiled-coil region" evidence="1">
    <location>
        <begin position="605"/>
        <end position="659"/>
    </location>
</feature>
<evidence type="ECO:0000259" key="2">
    <source>
        <dbReference type="Pfam" id="PF00350"/>
    </source>
</evidence>
<dbReference type="EMBL" id="WMEX01000002">
    <property type="protein sequence ID" value="MYL26243.1"/>
    <property type="molecule type" value="Genomic_DNA"/>
</dbReference>
<dbReference type="PANTHER" id="PTHR43681">
    <property type="entry name" value="TRANSMEMBRANE GTPASE FZO"/>
    <property type="match status" value="1"/>
</dbReference>
<feature type="coiled-coil region" evidence="1">
    <location>
        <begin position="389"/>
        <end position="416"/>
    </location>
</feature>
<dbReference type="SUPFAM" id="SSF52540">
    <property type="entry name" value="P-loop containing nucleoside triphosphate hydrolases"/>
    <property type="match status" value="1"/>
</dbReference>
<dbReference type="InterPro" id="IPR027417">
    <property type="entry name" value="P-loop_NTPase"/>
</dbReference>
<dbReference type="Pfam" id="PF00350">
    <property type="entry name" value="Dynamin_N"/>
    <property type="match status" value="1"/>
</dbReference>
<dbReference type="InterPro" id="IPR051943">
    <property type="entry name" value="TRAFAC_Dynamin-like_GTPase"/>
</dbReference>
<comment type="caution">
    <text evidence="3">The sequence shown here is derived from an EMBL/GenBank/DDBJ whole genome shotgun (WGS) entry which is preliminary data.</text>
</comment>
<evidence type="ECO:0000256" key="1">
    <source>
        <dbReference type="SAM" id="Coils"/>
    </source>
</evidence>
<gene>
    <name evidence="3" type="ORF">GLW01_05480</name>
</gene>
<feature type="domain" description="Dynamin N-terminal" evidence="2">
    <location>
        <begin position="85"/>
        <end position="288"/>
    </location>
</feature>
<sequence>MPLVQGRSILPQNPVKRIPEAQGPMMADAVTLTDQVEAYHSWKKELVRNITRYRRWLQFNELLEGDIERHLQRSIRLLVEDELTIAFVGEYSRGKTELINALFFAGHGQRLLPSEAGRTTMCPTELFYDRHARTSYLMLLPIETRNGAMSLQQLRHESGAWETVTLDPADTETMAATLARVAETRTVPRAEAADLGFNDAMLDASPDDPAQVLIPAWRHALISLQHPILERGLRILDTPGLNALGSEPELTVSMLPSAQAVVFLLAADAGVTASDMTIWNEHIDTRDADHRAGRFAILNKIDVLWDDPSGNDHTGNAIERVRETTARQLGLGMEDVLPVSAKQGLLARIRDDDGLRRKSGVAQLEELVSERILGRREQLISSELVSDLRSMIRDNQAELENQKASLDAEFELLQAQGTDRQEIAELAEKTRHDYDFFNRRLITLKSSRRLMASQGDMLRRILNPERFEQHAERTRQRLEGSWTTPGLASAMNALFEVLENDFNNLMAEGRRAEKMVGSIYRRHTSGDDDRTLEPVPLRLGRHLIALRDLRSRADRFRRDPRSLLMQQSRLIQQFLTTIVSEARQIIHRTMQDIDRWPGEALMPLLQHTQQQKQRLETQFQRLRHIVDDEKELKAEADKLRQQRETLDQQLRVARKLEEGIAPPPGAQLP</sequence>
<evidence type="ECO:0000313" key="3">
    <source>
        <dbReference type="EMBL" id="MYL26243.1"/>
    </source>
</evidence>
<dbReference type="PANTHER" id="PTHR43681:SF1">
    <property type="entry name" value="SARCALUMENIN"/>
    <property type="match status" value="1"/>
</dbReference>
<proteinExistence type="predicted"/>
<organism evidence="3 4">
    <name type="scientific">Vreelandella halophila</name>
    <dbReference type="NCBI Taxonomy" id="86177"/>
    <lineage>
        <taxon>Bacteria</taxon>
        <taxon>Pseudomonadati</taxon>
        <taxon>Pseudomonadota</taxon>
        <taxon>Gammaproteobacteria</taxon>
        <taxon>Oceanospirillales</taxon>
        <taxon>Halomonadaceae</taxon>
        <taxon>Vreelandella</taxon>
    </lineage>
</organism>
<dbReference type="AlphaFoldDB" id="A0A9X4YBX9"/>
<dbReference type="Gene3D" id="3.40.50.300">
    <property type="entry name" value="P-loop containing nucleotide triphosphate hydrolases"/>
    <property type="match status" value="2"/>
</dbReference>
<keyword evidence="1" id="KW-0175">Coiled coil</keyword>
<accession>A0A9X4YBX9</accession>
<reference evidence="3 4" key="1">
    <citation type="submission" date="2019-11" db="EMBL/GenBank/DDBJ databases">
        <title>Genome sequences of 17 halophilic strains isolated from different environments.</title>
        <authorList>
            <person name="Furrow R.E."/>
        </authorList>
    </citation>
    <scope>NUCLEOTIDE SEQUENCE [LARGE SCALE GENOMIC DNA]</scope>
    <source>
        <strain evidence="3 4">22507_15_FS</strain>
    </source>
</reference>